<sequence length="341" mass="35475">MLRPALETLLRRENLSRSAMEEAMEAIMDGQAPEPQVAAFLACLRSKGETVEEISVAAKVMREKASAVAVSSTPLLDIVGTGGDCTGTFNISTVSALVVAACGVSVAKHGNRSVSSRCGSADLLEALEVPFLSSPDSVAHCIDRTGFGFLFAPNFHSAMKNVAPIRRAMGVRTIFNVLGPLTNPATPDRELMGVFSPELTVPMAQVLGSLGMKRAMVVHGHGGMDELSLSGPNVACLLDDGVLTEMEISPEDVGLSTAKEGYAAGGDARENRAIALSVLDGDEGPKKDVVLLNSGAALFVAGRVSSIAIGVAMAREVIDSGLARRKLEEVARTAKSLEGAA</sequence>
<dbReference type="Pfam" id="PF00591">
    <property type="entry name" value="Glycos_transf_3"/>
    <property type="match status" value="1"/>
</dbReference>
<comment type="cofactor">
    <cofactor evidence="9">
        <name>Mg(2+)</name>
        <dbReference type="ChEBI" id="CHEBI:18420"/>
    </cofactor>
    <text evidence="9">Binds 2 magnesium ions per monomer.</text>
</comment>
<proteinExistence type="inferred from homology"/>
<dbReference type="GO" id="GO:0004048">
    <property type="term" value="F:anthranilate phosphoribosyltransferase activity"/>
    <property type="evidence" value="ECO:0007669"/>
    <property type="project" value="UniProtKB-UniRule"/>
</dbReference>
<dbReference type="FunFam" id="3.40.1030.10:FF:000002">
    <property type="entry name" value="Anthranilate phosphoribosyltransferase"/>
    <property type="match status" value="1"/>
</dbReference>
<dbReference type="InterPro" id="IPR017459">
    <property type="entry name" value="Glycosyl_Trfase_fam3_N_dom"/>
</dbReference>
<comment type="pathway">
    <text evidence="1 9">Amino-acid biosynthesis; L-tryptophan biosynthesis; L-tryptophan from chorismate: step 2/5.</text>
</comment>
<feature type="binding site" evidence="9">
    <location>
        <position position="92"/>
    </location>
    <ligand>
        <name>Mg(2+)</name>
        <dbReference type="ChEBI" id="CHEBI:18420"/>
        <label>1</label>
    </ligand>
</feature>
<dbReference type="SUPFAM" id="SSF52418">
    <property type="entry name" value="Nucleoside phosphorylase/phosphoribosyltransferase catalytic domain"/>
    <property type="match status" value="1"/>
</dbReference>
<comment type="catalytic activity">
    <reaction evidence="7 9">
        <text>N-(5-phospho-beta-D-ribosyl)anthranilate + diphosphate = 5-phospho-alpha-D-ribose 1-diphosphate + anthranilate</text>
        <dbReference type="Rhea" id="RHEA:11768"/>
        <dbReference type="ChEBI" id="CHEBI:16567"/>
        <dbReference type="ChEBI" id="CHEBI:18277"/>
        <dbReference type="ChEBI" id="CHEBI:33019"/>
        <dbReference type="ChEBI" id="CHEBI:58017"/>
        <dbReference type="EC" id="2.4.2.18"/>
    </reaction>
</comment>
<keyword evidence="3 9" id="KW-0328">Glycosyltransferase</keyword>
<dbReference type="SUPFAM" id="SSF47648">
    <property type="entry name" value="Nucleoside phosphorylase/phosphoribosyltransferase N-terminal domain"/>
    <property type="match status" value="1"/>
</dbReference>
<organism evidence="12 13">
    <name type="scientific">Dethiosulfovibrio salsuginis</name>
    <dbReference type="NCBI Taxonomy" id="561720"/>
    <lineage>
        <taxon>Bacteria</taxon>
        <taxon>Thermotogati</taxon>
        <taxon>Synergistota</taxon>
        <taxon>Synergistia</taxon>
        <taxon>Synergistales</taxon>
        <taxon>Dethiosulfovibrionaceae</taxon>
        <taxon>Dethiosulfovibrio</taxon>
    </lineage>
</organism>
<evidence type="ECO:0000256" key="1">
    <source>
        <dbReference type="ARBA" id="ARBA00004907"/>
    </source>
</evidence>
<evidence type="ECO:0000256" key="9">
    <source>
        <dbReference type="HAMAP-Rule" id="MF_00211"/>
    </source>
</evidence>
<dbReference type="GO" id="GO:0000162">
    <property type="term" value="P:L-tryptophan biosynthetic process"/>
    <property type="evidence" value="ECO:0007669"/>
    <property type="project" value="UniProtKB-UniRule"/>
</dbReference>
<dbReference type="InterPro" id="IPR036320">
    <property type="entry name" value="Glycosyl_Trfase_fam3_N_dom_sf"/>
</dbReference>
<dbReference type="PANTHER" id="PTHR43285">
    <property type="entry name" value="ANTHRANILATE PHOSPHORIBOSYLTRANSFERASE"/>
    <property type="match status" value="1"/>
</dbReference>
<evidence type="ECO:0000256" key="3">
    <source>
        <dbReference type="ARBA" id="ARBA00022676"/>
    </source>
</evidence>
<feature type="binding site" evidence="9">
    <location>
        <begin position="108"/>
        <end position="116"/>
    </location>
    <ligand>
        <name>5-phospho-alpha-D-ribose 1-diphosphate</name>
        <dbReference type="ChEBI" id="CHEBI:58017"/>
    </ligand>
</feature>
<keyword evidence="4 9" id="KW-0808">Transferase</keyword>
<dbReference type="OrthoDB" id="9806430at2"/>
<dbReference type="PANTHER" id="PTHR43285:SF2">
    <property type="entry name" value="ANTHRANILATE PHOSPHORIBOSYLTRANSFERASE"/>
    <property type="match status" value="1"/>
</dbReference>
<feature type="binding site" evidence="9">
    <location>
        <position position="166"/>
    </location>
    <ligand>
        <name>anthranilate</name>
        <dbReference type="ChEBI" id="CHEBI:16567"/>
        <label>2</label>
    </ligand>
</feature>
<dbReference type="NCBIfam" id="TIGR01245">
    <property type="entry name" value="trpD"/>
    <property type="match status" value="1"/>
</dbReference>
<dbReference type="GO" id="GO:0000287">
    <property type="term" value="F:magnesium ion binding"/>
    <property type="evidence" value="ECO:0007669"/>
    <property type="project" value="UniProtKB-UniRule"/>
</dbReference>
<feature type="binding site" evidence="9">
    <location>
        <position position="111"/>
    </location>
    <ligand>
        <name>anthranilate</name>
        <dbReference type="ChEBI" id="CHEBI:16567"/>
        <label>1</label>
    </ligand>
</feature>
<feature type="domain" description="Glycosyl transferase family 3" evidence="10">
    <location>
        <begin position="73"/>
        <end position="323"/>
    </location>
</feature>
<dbReference type="GO" id="GO:0005829">
    <property type="term" value="C:cytosol"/>
    <property type="evidence" value="ECO:0007669"/>
    <property type="project" value="TreeGrafter"/>
</dbReference>
<dbReference type="Gene3D" id="1.20.970.10">
    <property type="entry name" value="Transferase, Pyrimidine Nucleoside Phosphorylase, Chain C"/>
    <property type="match status" value="1"/>
</dbReference>
<feature type="binding site" evidence="9">
    <location>
        <position position="226"/>
    </location>
    <ligand>
        <name>Mg(2+)</name>
        <dbReference type="ChEBI" id="CHEBI:18420"/>
        <label>2</label>
    </ligand>
</feature>
<evidence type="ECO:0000256" key="7">
    <source>
        <dbReference type="ARBA" id="ARBA00052328"/>
    </source>
</evidence>
<dbReference type="InterPro" id="IPR000312">
    <property type="entry name" value="Glycosyl_Trfase_fam3"/>
</dbReference>
<protein>
    <recommendedName>
        <fullName evidence="9">Anthranilate phosphoribosyltransferase</fullName>
        <ecNumber evidence="9">2.4.2.18</ecNumber>
    </recommendedName>
</protein>
<comment type="function">
    <text evidence="9">Catalyzes the transfer of the phosphoribosyl group of 5-phosphorylribose-1-pyrophosphate (PRPP) to anthranilate to yield N-(5'-phosphoribosyl)-anthranilate (PRA).</text>
</comment>
<feature type="binding site" evidence="9">
    <location>
        <position position="226"/>
    </location>
    <ligand>
        <name>Mg(2+)</name>
        <dbReference type="ChEBI" id="CHEBI:18420"/>
        <label>1</label>
    </ligand>
</feature>
<keyword evidence="2 9" id="KW-0028">Amino-acid biosynthesis</keyword>
<feature type="domain" description="Glycosyl transferase family 3 N-terminal" evidence="11">
    <location>
        <begin position="4"/>
        <end position="65"/>
    </location>
</feature>
<feature type="binding site" evidence="9">
    <location>
        <position position="88"/>
    </location>
    <ligand>
        <name>5-phospho-alpha-D-ribose 1-diphosphate</name>
        <dbReference type="ChEBI" id="CHEBI:58017"/>
    </ligand>
</feature>
<dbReference type="InterPro" id="IPR005940">
    <property type="entry name" value="Anthranilate_Pribosyl_Tfrase"/>
</dbReference>
<keyword evidence="6 9" id="KW-0057">Aromatic amino acid biosynthesis</keyword>
<dbReference type="HAMAP" id="MF_00211">
    <property type="entry name" value="TrpD"/>
    <property type="match status" value="1"/>
</dbReference>
<keyword evidence="9" id="KW-0460">Magnesium</keyword>
<dbReference type="RefSeq" id="WP_085545470.1">
    <property type="nucleotide sequence ID" value="NZ_FXBB01000040.1"/>
</dbReference>
<dbReference type="Pfam" id="PF02885">
    <property type="entry name" value="Glycos_trans_3N"/>
    <property type="match status" value="1"/>
</dbReference>
<evidence type="ECO:0000256" key="2">
    <source>
        <dbReference type="ARBA" id="ARBA00022605"/>
    </source>
</evidence>
<keyword evidence="5 9" id="KW-0822">Tryptophan biosynthesis</keyword>
<accession>A0A1X7KYR6</accession>
<evidence type="ECO:0000259" key="11">
    <source>
        <dbReference type="Pfam" id="PF02885"/>
    </source>
</evidence>
<gene>
    <name evidence="9" type="primary">trpD</name>
    <name evidence="12" type="ORF">SAMN06275492_14015</name>
</gene>
<feature type="binding site" evidence="9">
    <location>
        <begin position="90"/>
        <end position="93"/>
    </location>
    <ligand>
        <name>5-phospho-alpha-D-ribose 1-diphosphate</name>
        <dbReference type="ChEBI" id="CHEBI:58017"/>
    </ligand>
</feature>
<feature type="binding site" evidence="9">
    <location>
        <position position="80"/>
    </location>
    <ligand>
        <name>5-phospho-alpha-D-ribose 1-diphosphate</name>
        <dbReference type="ChEBI" id="CHEBI:58017"/>
    </ligand>
</feature>
<reference evidence="13" key="1">
    <citation type="submission" date="2017-04" db="EMBL/GenBank/DDBJ databases">
        <authorList>
            <person name="Varghese N."/>
            <person name="Submissions S."/>
        </authorList>
    </citation>
    <scope>NUCLEOTIDE SEQUENCE [LARGE SCALE GENOMIC DNA]</scope>
    <source>
        <strain evidence="13">USBA 82</strain>
    </source>
</reference>
<name>A0A1X7KYR6_9BACT</name>
<evidence type="ECO:0000256" key="4">
    <source>
        <dbReference type="ARBA" id="ARBA00022679"/>
    </source>
</evidence>
<dbReference type="UniPathway" id="UPA00035">
    <property type="reaction ID" value="UER00041"/>
</dbReference>
<evidence type="ECO:0000256" key="8">
    <source>
        <dbReference type="ARBA" id="ARBA00061188"/>
    </source>
</evidence>
<keyword evidence="13" id="KW-1185">Reference proteome</keyword>
<dbReference type="InterPro" id="IPR035902">
    <property type="entry name" value="Nuc_phospho_transferase"/>
</dbReference>
<dbReference type="Proteomes" id="UP000193355">
    <property type="component" value="Unassembled WGS sequence"/>
</dbReference>
<comment type="similarity">
    <text evidence="9">Belongs to the anthranilate phosphoribosyltransferase family.</text>
</comment>
<evidence type="ECO:0000259" key="10">
    <source>
        <dbReference type="Pfam" id="PF00591"/>
    </source>
</evidence>
<evidence type="ECO:0000313" key="13">
    <source>
        <dbReference type="Proteomes" id="UP000193355"/>
    </source>
</evidence>
<dbReference type="AlphaFoldDB" id="A0A1X7KYR6"/>
<dbReference type="STRING" id="561720.SAMN06275492_14015"/>
<dbReference type="EMBL" id="FXBB01000040">
    <property type="protein sequence ID" value="SMG46570.1"/>
    <property type="molecule type" value="Genomic_DNA"/>
</dbReference>
<evidence type="ECO:0000256" key="5">
    <source>
        <dbReference type="ARBA" id="ARBA00022822"/>
    </source>
</evidence>
<comment type="subunit">
    <text evidence="9">Homodimer.</text>
</comment>
<evidence type="ECO:0000256" key="6">
    <source>
        <dbReference type="ARBA" id="ARBA00023141"/>
    </source>
</evidence>
<comment type="similarity">
    <text evidence="8">In the C-terminal section; belongs to the anthranilate phosphoribosyltransferase family.</text>
</comment>
<dbReference type="EC" id="2.4.2.18" evidence="9"/>
<evidence type="ECO:0000313" key="12">
    <source>
        <dbReference type="EMBL" id="SMG46570.1"/>
    </source>
</evidence>
<feature type="binding site" evidence="9">
    <location>
        <position position="80"/>
    </location>
    <ligand>
        <name>anthranilate</name>
        <dbReference type="ChEBI" id="CHEBI:16567"/>
        <label>1</label>
    </ligand>
</feature>
<feature type="binding site" evidence="9">
    <location>
        <position position="120"/>
    </location>
    <ligand>
        <name>5-phospho-alpha-D-ribose 1-diphosphate</name>
        <dbReference type="ChEBI" id="CHEBI:58017"/>
    </ligand>
</feature>
<dbReference type="Gene3D" id="3.40.1030.10">
    <property type="entry name" value="Nucleoside phosphorylase/phosphoribosyltransferase catalytic domain"/>
    <property type="match status" value="1"/>
</dbReference>
<feature type="binding site" evidence="9">
    <location>
        <begin position="83"/>
        <end position="84"/>
    </location>
    <ligand>
        <name>5-phospho-alpha-D-ribose 1-diphosphate</name>
        <dbReference type="ChEBI" id="CHEBI:58017"/>
    </ligand>
</feature>
<comment type="caution">
    <text evidence="9">Lacks conserved residue(s) required for the propagation of feature annotation.</text>
</comment>
<feature type="binding site" evidence="9">
    <location>
        <position position="225"/>
    </location>
    <ligand>
        <name>Mg(2+)</name>
        <dbReference type="ChEBI" id="CHEBI:18420"/>
        <label>2</label>
    </ligand>
</feature>
<keyword evidence="9" id="KW-0479">Metal-binding</keyword>